<accession>A0A6A5U927</accession>
<dbReference type="OrthoDB" id="3045089at2759"/>
<dbReference type="AlphaFoldDB" id="A0A6A5U927"/>
<feature type="coiled-coil region" evidence="1">
    <location>
        <begin position="25"/>
        <end position="52"/>
    </location>
</feature>
<evidence type="ECO:0000256" key="1">
    <source>
        <dbReference type="SAM" id="Coils"/>
    </source>
</evidence>
<dbReference type="Proteomes" id="UP000800035">
    <property type="component" value="Unassembled WGS sequence"/>
</dbReference>
<evidence type="ECO:0000259" key="2">
    <source>
        <dbReference type="Pfam" id="PF22893"/>
    </source>
</evidence>
<dbReference type="PANTHER" id="PTHR38886:SF1">
    <property type="entry name" value="NACHT-NTPASE AND P-LOOP NTPASES N-TERMINAL DOMAIN-CONTAINING PROTEIN"/>
    <property type="match status" value="1"/>
</dbReference>
<dbReference type="PANTHER" id="PTHR38886">
    <property type="entry name" value="SESA DOMAIN-CONTAINING PROTEIN"/>
    <property type="match status" value="1"/>
</dbReference>
<gene>
    <name evidence="3" type="ORF">CC80DRAFT_544796</name>
</gene>
<name>A0A6A5U927_9PLEO</name>
<proteinExistence type="predicted"/>
<dbReference type="EMBL" id="ML976983">
    <property type="protein sequence ID" value="KAF1960342.1"/>
    <property type="molecule type" value="Genomic_DNA"/>
</dbReference>
<protein>
    <recommendedName>
        <fullName evidence="2">Ubiquitin-like domain-containing protein</fullName>
    </recommendedName>
</protein>
<evidence type="ECO:0000313" key="4">
    <source>
        <dbReference type="Proteomes" id="UP000800035"/>
    </source>
</evidence>
<feature type="domain" description="Ubiquitin-like" evidence="2">
    <location>
        <begin position="226"/>
        <end position="304"/>
    </location>
</feature>
<keyword evidence="4" id="KW-1185">Reference proteome</keyword>
<dbReference type="InterPro" id="IPR054464">
    <property type="entry name" value="ULD_fung"/>
</dbReference>
<organism evidence="3 4">
    <name type="scientific">Byssothecium circinans</name>
    <dbReference type="NCBI Taxonomy" id="147558"/>
    <lineage>
        <taxon>Eukaryota</taxon>
        <taxon>Fungi</taxon>
        <taxon>Dikarya</taxon>
        <taxon>Ascomycota</taxon>
        <taxon>Pezizomycotina</taxon>
        <taxon>Dothideomycetes</taxon>
        <taxon>Pleosporomycetidae</taxon>
        <taxon>Pleosporales</taxon>
        <taxon>Massarineae</taxon>
        <taxon>Massarinaceae</taxon>
        <taxon>Byssothecium</taxon>
    </lineage>
</organism>
<dbReference type="Pfam" id="PF22893">
    <property type="entry name" value="ULD_2"/>
    <property type="match status" value="1"/>
</dbReference>
<sequence length="348" mass="38770">MSFGFAVGDFIATGKLIKDVIAILRTSARSEYQELMLELHGLQRALDQIEHLEAPPERRISVVSIKVAALMCTYVLDEFAGKLKKFESLTGQPGNSKLKIWTQKLRWGFTMADEVRDVRAYVAVHVGSLNMRLLTEGLSSTYVAGERTQTGLIKVHESAEATGKITQCLQSTLEKIATVITGEVIPQLKMLVEQVARIWQSNTRVLSLLDKLQEFPTPALQYTWFQAPVKFEDALGRVFPIPSEFDWLKVEGIILAHFSTGPGHIKVAAGEYELFDPLDSARVISKSNFDSLRPGMSLTMAFIIGRYSHAFGSDERCPRPGCRSSAFTSSDSEKQWYAITNIASESTR</sequence>
<evidence type="ECO:0000313" key="3">
    <source>
        <dbReference type="EMBL" id="KAF1960342.1"/>
    </source>
</evidence>
<reference evidence="3" key="1">
    <citation type="journal article" date="2020" name="Stud. Mycol.">
        <title>101 Dothideomycetes genomes: a test case for predicting lifestyles and emergence of pathogens.</title>
        <authorList>
            <person name="Haridas S."/>
            <person name="Albert R."/>
            <person name="Binder M."/>
            <person name="Bloem J."/>
            <person name="Labutti K."/>
            <person name="Salamov A."/>
            <person name="Andreopoulos B."/>
            <person name="Baker S."/>
            <person name="Barry K."/>
            <person name="Bills G."/>
            <person name="Bluhm B."/>
            <person name="Cannon C."/>
            <person name="Castanera R."/>
            <person name="Culley D."/>
            <person name="Daum C."/>
            <person name="Ezra D."/>
            <person name="Gonzalez J."/>
            <person name="Henrissat B."/>
            <person name="Kuo A."/>
            <person name="Liang C."/>
            <person name="Lipzen A."/>
            <person name="Lutzoni F."/>
            <person name="Magnuson J."/>
            <person name="Mondo S."/>
            <person name="Nolan M."/>
            <person name="Ohm R."/>
            <person name="Pangilinan J."/>
            <person name="Park H.-J."/>
            <person name="Ramirez L."/>
            <person name="Alfaro M."/>
            <person name="Sun H."/>
            <person name="Tritt A."/>
            <person name="Yoshinaga Y."/>
            <person name="Zwiers L.-H."/>
            <person name="Turgeon B."/>
            <person name="Goodwin S."/>
            <person name="Spatafora J."/>
            <person name="Crous P."/>
            <person name="Grigoriev I."/>
        </authorList>
    </citation>
    <scope>NUCLEOTIDE SEQUENCE</scope>
    <source>
        <strain evidence="3">CBS 675.92</strain>
    </source>
</reference>
<keyword evidence="1" id="KW-0175">Coiled coil</keyword>